<organism evidence="2 3">
    <name type="scientific">Toxoplasma gondii p89</name>
    <dbReference type="NCBI Taxonomy" id="943119"/>
    <lineage>
        <taxon>Eukaryota</taxon>
        <taxon>Sar</taxon>
        <taxon>Alveolata</taxon>
        <taxon>Apicomplexa</taxon>
        <taxon>Conoidasida</taxon>
        <taxon>Coccidia</taxon>
        <taxon>Eucoccidiorida</taxon>
        <taxon>Eimeriorina</taxon>
        <taxon>Sarcocystidae</taxon>
        <taxon>Toxoplasma</taxon>
    </lineage>
</organism>
<feature type="region of interest" description="Disordered" evidence="1">
    <location>
        <begin position="411"/>
        <end position="458"/>
    </location>
</feature>
<feature type="region of interest" description="Disordered" evidence="1">
    <location>
        <begin position="289"/>
        <end position="359"/>
    </location>
</feature>
<feature type="compositionally biased region" description="Basic and acidic residues" evidence="1">
    <location>
        <begin position="753"/>
        <end position="766"/>
    </location>
</feature>
<feature type="compositionally biased region" description="Basic and acidic residues" evidence="1">
    <location>
        <begin position="774"/>
        <end position="790"/>
    </location>
</feature>
<evidence type="ECO:0000313" key="3">
    <source>
        <dbReference type="Proteomes" id="UP000028828"/>
    </source>
</evidence>
<gene>
    <name evidence="2" type="ORF">TGP89_220110</name>
</gene>
<evidence type="ECO:0000313" key="2">
    <source>
        <dbReference type="EMBL" id="KFG28291.1"/>
    </source>
</evidence>
<feature type="compositionally biased region" description="Basic and acidic residues" evidence="1">
    <location>
        <begin position="672"/>
        <end position="684"/>
    </location>
</feature>
<feature type="compositionally biased region" description="Polar residues" evidence="1">
    <location>
        <begin position="129"/>
        <end position="138"/>
    </location>
</feature>
<dbReference type="Proteomes" id="UP000028828">
    <property type="component" value="Unassembled WGS sequence"/>
</dbReference>
<accession>A0A086J823</accession>
<feature type="compositionally biased region" description="Polar residues" evidence="1">
    <location>
        <begin position="2206"/>
        <end position="2222"/>
    </location>
</feature>
<feature type="region of interest" description="Disordered" evidence="1">
    <location>
        <begin position="2192"/>
        <end position="2222"/>
    </location>
</feature>
<feature type="region of interest" description="Disordered" evidence="1">
    <location>
        <begin position="1445"/>
        <end position="1487"/>
    </location>
</feature>
<reference evidence="2 3" key="1">
    <citation type="submission" date="2014-03" db="EMBL/GenBank/DDBJ databases">
        <authorList>
            <person name="Sibley D."/>
            <person name="Venepally P."/>
            <person name="Karamycheva S."/>
            <person name="Hadjithomas M."/>
            <person name="Khan A."/>
            <person name="Brunk B."/>
            <person name="Roos D."/>
            <person name="Caler E."/>
            <person name="Lorenzi H."/>
        </authorList>
    </citation>
    <scope>NUCLEOTIDE SEQUENCE [LARGE SCALE GENOMIC DNA]</scope>
    <source>
        <strain evidence="3">p89</strain>
    </source>
</reference>
<feature type="compositionally biased region" description="Polar residues" evidence="1">
    <location>
        <begin position="882"/>
        <end position="893"/>
    </location>
</feature>
<feature type="compositionally biased region" description="Low complexity" evidence="1">
    <location>
        <begin position="572"/>
        <end position="586"/>
    </location>
</feature>
<evidence type="ECO:0000256" key="1">
    <source>
        <dbReference type="SAM" id="MobiDB-lite"/>
    </source>
</evidence>
<comment type="caution">
    <text evidence="2">The sequence shown here is derived from an EMBL/GenBank/DDBJ whole genome shotgun (WGS) entry which is preliminary data.</text>
</comment>
<feature type="compositionally biased region" description="Basic and acidic residues" evidence="1">
    <location>
        <begin position="296"/>
        <end position="308"/>
    </location>
</feature>
<protein>
    <submittedName>
        <fullName evidence="2">Uncharacterized protein</fullName>
    </submittedName>
</protein>
<feature type="region of interest" description="Disordered" evidence="1">
    <location>
        <begin position="107"/>
        <end position="138"/>
    </location>
</feature>
<feature type="compositionally biased region" description="Acidic residues" evidence="1">
    <location>
        <begin position="697"/>
        <end position="709"/>
    </location>
</feature>
<proteinExistence type="predicted"/>
<feature type="region of interest" description="Disordered" evidence="1">
    <location>
        <begin position="1710"/>
        <end position="1742"/>
    </location>
</feature>
<name>A0A086J823_TOXGO</name>
<dbReference type="VEuPathDB" id="ToxoDB:TGP89_220110"/>
<feature type="region of interest" description="Disordered" evidence="1">
    <location>
        <begin position="2032"/>
        <end position="2068"/>
    </location>
</feature>
<dbReference type="OrthoDB" id="331754at2759"/>
<feature type="compositionally biased region" description="Basic and acidic residues" evidence="1">
    <location>
        <begin position="639"/>
        <end position="658"/>
    </location>
</feature>
<feature type="region of interest" description="Disordered" evidence="1">
    <location>
        <begin position="1"/>
        <end position="28"/>
    </location>
</feature>
<feature type="compositionally biased region" description="Acidic residues" evidence="1">
    <location>
        <begin position="827"/>
        <end position="851"/>
    </location>
</feature>
<feature type="compositionally biased region" description="Basic and acidic residues" evidence="1">
    <location>
        <begin position="930"/>
        <end position="947"/>
    </location>
</feature>
<feature type="compositionally biased region" description="Basic and acidic residues" evidence="1">
    <location>
        <begin position="2055"/>
        <end position="2067"/>
    </location>
</feature>
<dbReference type="EMBL" id="AEYI02002426">
    <property type="protein sequence ID" value="KFG28291.1"/>
    <property type="molecule type" value="Genomic_DNA"/>
</dbReference>
<feature type="region of interest" description="Disordered" evidence="1">
    <location>
        <begin position="235"/>
        <end position="259"/>
    </location>
</feature>
<feature type="compositionally biased region" description="Basic residues" evidence="1">
    <location>
        <begin position="856"/>
        <end position="875"/>
    </location>
</feature>
<feature type="region of interest" description="Disordered" evidence="1">
    <location>
        <begin position="558"/>
        <end position="587"/>
    </location>
</feature>
<sequence length="2521" mass="270295">MEQKKSPPSSVEAPFERGRERPCPSSAGAGGSFVTVWRQVLERGGALRPSSGCLRASPDGQYLACSTGGTSLCVLDAVGVTDPARRLPFSGHGSAVVSVLLPHHHPSSSSASSSQWRLSDAQGSAPETDASSACSVSTGSGGHEAATAEIFRMLRGASAVPENRRFRCFSWSPPLLSRYGPRLVKQNLDLCACLLCTATRDGNVALWGVPSRRMPLQQRLSLLCDLSQRWHASLDHQPADPSAGQAHSRRGDPGPSAERSRLIVSGTGIESQPLCYWWTYDEEEHRPLHTATPGRCDPDDGFGKKTEADSPSGISDAQACRRQAGNVPSRAADFPQGNSFSRRAGSRHEGDPPLAPRIPVFKEGGVLDLAACAKDPRIRSWHDPLVTFSPGAVLLPIIRCEYGRKTGHVERSQADGILQEGEKASETAPRSDTGSTRRESVGVREGGGEQAGSSCKSSRHETDLSRFCAQPGSERCGENASLGGSGVQRPGVCSFARKDGDLQVEVDSARGCLCAVAGPHAISIFWLSNRQTALRFCANRETPPRVNEETIDTRVSWKRRGSHTEASEMQTATAAEGGSSSADGISVAETGPTAADLIEKCQREAANMRGGKRRKIPARNGIECLSKTAGPWRTAAKPRVADGEEAQEGHEARDDRTDAGMATHETGNAGGARREGDSREDTKEHRGRRGETGASLESDDEREATEAEDADRLRTASTRAVGSASDARGGRPMRACRSRAPFRVIDSSDDESSDGREAAQARGDTHAKRKSERRRKESEGGKMAKGKELNKASNEGCEVRGPGRKRKRKAVSSDDDIYDGESTPESSSDEDDFDEESTDESEVAEEDSEDEDRGRYGKKKTRGGAKGKKTSTHKGAKAEGQSKGSTDSRNAPQSRCARPEPHQPRTWRQLTLPAQHAEAQRLLSAAAEAQRPHDGTPKKGESEDRDAREPYVLLVQVLLMPGMSESSEDSPQQGWEPNWRRQTISDIALTPLTVEATSLLHPQGDGRRSEECDLDCEAQDESVEVVQTTLRYQVLTTTCNGALLAFPCGLVVRSRNSRFLGSVPGDDVVLQIVRCSAATPQLLLPSVGMPAVHLHVQSFLPFFGPVPPKAFSRVPKASTATRANTLEAAAHNETDRQPRSQDGVGDVCHATDVTSKATPWLWAVCACGERVRAVVFDGDRWCVAPQSRWRERSEDLRAECSEVRTNPEERVPPACSPSGRLEEFSVTQARETSGLNAREVSRRGRQDKLCVRGGAPVVASFASLVPLNHVPPDVWDASSPCLPALQCCGASPFSSVEKDMWLPQATVYAVDSFGVTVSYVLGSLTRGGHASPSGLHRGQSLDLCWTLVRLSQSACSIETDQEGSLLRPLACGARPRITRHDNLDMLDGQSAHEDRYGARVYGPEFRAEPGTTGATEHSASVATVYAEAAREAGLFVKEAYSLEGTSRGQAHVRDSELRGPRDERGSKFEESSRDSSEKNSAIFPGGKQLLEDDQKNLGVLLSEMRGRSAHQLQVMQQLGKLRPRSMQGQDQQRQRRGGTACGRSSVLSLAVSSSGALLFSLTLHQQAYLHIAVAPLAASATELLLLGWQRQCQETSAALFGLLSQVSLKRAGLPTHPAKTICGPCEALDIIPEGKQKRASSLPETCKEIGDGATLSCWRNQEPFARATHHGSVRMSCGPTLAPALPRAALEAVDAVPLWELAFSLCGPKQPVWSSRPASASEAGGATGRKRRRGHLQSSGMSSRFAWEDAELDEGILSADCLQEPESCAGFSGDEETVEQPVCCSSISLSSEGGEWPAGNWGVETNGKSGREARGAVSSLLTQEREERKGEWDDLLKRFLGQGNTGLCMRGDGAVSWGNSLKPRDFPSAAADLLRVAFLQAVSQRSLGGTVSAASNCGAPESVNALMDCHSSSDQQQSAGVALDMGGCPLTRCDSDACAVRPSAFMGDSEDASKFCVQPREVDLRGRVLLGALLLAVDSITSRFSFQRRLTAAIRSAGLAAVAMSRSAGSKGACSLVCLLRHLKRNVDGLQRRDCGSSTGAAAPDTSVEFPGSDKASHGGQDRDRPPRCYSGTATAVVDVVGSEAKHFVEQHCGENCYLSKWAGLLWHWERVTSLASSCFLTVPPVCSGGESIGNIIRCEGFTSAGDALIASGAQHVVELHMQVVDRLCLLQRLIAIISLCRPPLPVGSMSSRGTEYDAPMRRGPYSNSTSPPLTEPSQARSSLSGTVMQNALVPYHANSASPMNTEACGTAARETEEIAGCSKPAPDVPGALRDTLLEILKNLWGLSKCSKAEIDSRVLQEGDPLSGSQMAAKWLCQGLYAGAFRILPHFPDLFQVQRLCGKASVGGFSGRGSLGREKPFRAEEREETCVNGSPEISAGVDVTHASSELDTTVGDTKVSEGPGSVTAIYSCLICGTEAQLVFFKRDAANSRRREFSMQGPGQPEQNTEQHESCVGAGDHLATSFWRCPAKDDVDDCMQGMLPVEREWGHQNMWLQIGSAISGGGAGFSCPLCRGDLRRSD</sequence>
<feature type="region of interest" description="Disordered" evidence="1">
    <location>
        <begin position="629"/>
        <end position="947"/>
    </location>
</feature>
<feature type="compositionally biased region" description="Basic and acidic residues" evidence="1">
    <location>
        <begin position="1451"/>
        <end position="1477"/>
    </location>
</feature>